<feature type="active site" description="Acyl-thioester intermediate" evidence="4">
    <location>
        <position position="139"/>
    </location>
</feature>
<evidence type="ECO:0000256" key="1">
    <source>
        <dbReference type="ARBA" id="ARBA00005531"/>
    </source>
</evidence>
<dbReference type="PANTHER" id="PTHR11877">
    <property type="entry name" value="HYDROXYMETHYLGLUTARYL-COA SYNTHASE"/>
    <property type="match status" value="1"/>
</dbReference>
<proteinExistence type="inferred from homology"/>
<feature type="region of interest" description="Disordered" evidence="5">
    <location>
        <begin position="360"/>
        <end position="380"/>
    </location>
</feature>
<evidence type="ECO:0000259" key="7">
    <source>
        <dbReference type="Pfam" id="PF02797"/>
    </source>
</evidence>
<reference evidence="8 9" key="1">
    <citation type="submission" date="2019-03" db="EMBL/GenBank/DDBJ databases">
        <title>Genomic Encyclopedia of Type Strains, Phase IV (KMG-IV): sequencing the most valuable type-strain genomes for metagenomic binning, comparative biology and taxonomic classification.</title>
        <authorList>
            <person name="Goeker M."/>
        </authorList>
    </citation>
    <scope>NUCLEOTIDE SEQUENCE [LARGE SCALE GENOMIC DNA]</scope>
    <source>
        <strain evidence="8 9">DSM 45707</strain>
    </source>
</reference>
<feature type="domain" description="Chalcone/stilbene synthase N-terminal" evidence="6">
    <location>
        <begin position="3"/>
        <end position="200"/>
    </location>
</feature>
<dbReference type="InterPro" id="IPR011141">
    <property type="entry name" value="Polyketide_synthase_type-III"/>
</dbReference>
<accession>A0A4R3LB14</accession>
<keyword evidence="2" id="KW-0808">Transferase</keyword>
<dbReference type="SUPFAM" id="SSF53901">
    <property type="entry name" value="Thiolase-like"/>
    <property type="match status" value="2"/>
</dbReference>
<protein>
    <submittedName>
        <fullName evidence="8">15-methylpalmitoyl-4-hydroxy-2-pyrone synthase</fullName>
    </submittedName>
</protein>
<dbReference type="PIRSF" id="PIRSF000451">
    <property type="entry name" value="PKS_III"/>
    <property type="match status" value="1"/>
</dbReference>
<sequence length="380" mass="41967">MSRVISVGTAVPQYVIAQDEARQFAKQIFEGSFSNIDRLLTIFENTAIHKRRFSQPISWFEQERTLSERNQAYMETACQLGEEAIQQCLDAAGIAPQEIDHIIFVSTTGIATPSIDAYLINQLEMNSHIKRTPIWGLGCAGGVAGLSRAYEFTKAFPDSKVLLLAVECCGLTFRRNDSSKSNLVATSLFADGAAAVLVVGDEVDLSQSVNAPRIVQSMSTIWSDSLGVMGWEVMDDGLKVLFSKDIPTIVRSHVKPVVDQLLTNRQLHIEEIEHFITHPGGMKVIQAYQEALQVPMEKFTHAHSVLNEYGNMSSATVLFVLKRELEQGHRAGSYGLMNALGPGFSSEMILLKWEKETPPLTQSFSNDQTEPELSGVQEGV</sequence>
<dbReference type="Proteomes" id="UP000294937">
    <property type="component" value="Unassembled WGS sequence"/>
</dbReference>
<dbReference type="InterPro" id="IPR016039">
    <property type="entry name" value="Thiolase-like"/>
</dbReference>
<evidence type="ECO:0000256" key="3">
    <source>
        <dbReference type="ARBA" id="ARBA00023315"/>
    </source>
</evidence>
<feature type="domain" description="Chalcone/stilbene synthase C-terminal" evidence="7">
    <location>
        <begin position="214"/>
        <end position="352"/>
    </location>
</feature>
<evidence type="ECO:0000256" key="5">
    <source>
        <dbReference type="SAM" id="MobiDB-lite"/>
    </source>
</evidence>
<keyword evidence="3" id="KW-0012">Acyltransferase</keyword>
<evidence type="ECO:0000259" key="6">
    <source>
        <dbReference type="Pfam" id="PF00195"/>
    </source>
</evidence>
<dbReference type="CDD" id="cd00831">
    <property type="entry name" value="CHS_like"/>
    <property type="match status" value="1"/>
</dbReference>
<comment type="caution">
    <text evidence="8">The sequence shown here is derived from an EMBL/GenBank/DDBJ whole genome shotgun (WGS) entry which is preliminary data.</text>
</comment>
<dbReference type="InterPro" id="IPR001099">
    <property type="entry name" value="Chalcone/stilbene_synt_N"/>
</dbReference>
<dbReference type="Pfam" id="PF00195">
    <property type="entry name" value="Chal_sti_synt_N"/>
    <property type="match status" value="1"/>
</dbReference>
<dbReference type="EMBL" id="SMAG01000001">
    <property type="protein sequence ID" value="TCS96949.1"/>
    <property type="molecule type" value="Genomic_DNA"/>
</dbReference>
<dbReference type="OrthoDB" id="9786288at2"/>
<dbReference type="Pfam" id="PF02797">
    <property type="entry name" value="Chal_sti_synt_C"/>
    <property type="match status" value="1"/>
</dbReference>
<comment type="similarity">
    <text evidence="1">Belongs to the thiolase-like superfamily. Chalcone/stilbene synthases family.</text>
</comment>
<dbReference type="Gene3D" id="3.40.47.10">
    <property type="match status" value="2"/>
</dbReference>
<dbReference type="AlphaFoldDB" id="A0A4R3LB14"/>
<dbReference type="PANTHER" id="PTHR11877:SF99">
    <property type="entry name" value="1,3,6,8-TETRAHYDROXYNAPHTHALENE SYNTHASE"/>
    <property type="match status" value="1"/>
</dbReference>
<evidence type="ECO:0000256" key="4">
    <source>
        <dbReference type="PIRSR" id="PIRSR000451-1"/>
    </source>
</evidence>
<organism evidence="8 9">
    <name type="scientific">Hazenella coriacea</name>
    <dbReference type="NCBI Taxonomy" id="1179467"/>
    <lineage>
        <taxon>Bacteria</taxon>
        <taxon>Bacillati</taxon>
        <taxon>Bacillota</taxon>
        <taxon>Bacilli</taxon>
        <taxon>Bacillales</taxon>
        <taxon>Thermoactinomycetaceae</taxon>
        <taxon>Hazenella</taxon>
    </lineage>
</organism>
<dbReference type="RefSeq" id="WP_131923323.1">
    <property type="nucleotide sequence ID" value="NZ_SMAG01000001.1"/>
</dbReference>
<evidence type="ECO:0000313" key="8">
    <source>
        <dbReference type="EMBL" id="TCS96949.1"/>
    </source>
</evidence>
<dbReference type="GO" id="GO:0030639">
    <property type="term" value="P:polyketide biosynthetic process"/>
    <property type="evidence" value="ECO:0007669"/>
    <property type="project" value="TreeGrafter"/>
</dbReference>
<keyword evidence="9" id="KW-1185">Reference proteome</keyword>
<evidence type="ECO:0000256" key="2">
    <source>
        <dbReference type="ARBA" id="ARBA00022679"/>
    </source>
</evidence>
<dbReference type="GO" id="GO:0016747">
    <property type="term" value="F:acyltransferase activity, transferring groups other than amino-acyl groups"/>
    <property type="evidence" value="ECO:0007669"/>
    <property type="project" value="InterPro"/>
</dbReference>
<gene>
    <name evidence="8" type="ORF">EDD58_101596</name>
</gene>
<dbReference type="InterPro" id="IPR012328">
    <property type="entry name" value="Chalcone/stilbene_synt_C"/>
</dbReference>
<name>A0A4R3LB14_9BACL</name>
<evidence type="ECO:0000313" key="9">
    <source>
        <dbReference type="Proteomes" id="UP000294937"/>
    </source>
</evidence>